<feature type="transmembrane region" description="Helical" evidence="2">
    <location>
        <begin position="12"/>
        <end position="35"/>
    </location>
</feature>
<dbReference type="EMBL" id="QZKU01000128">
    <property type="protein sequence ID" value="RJP16103.1"/>
    <property type="molecule type" value="Genomic_DNA"/>
</dbReference>
<accession>A0A3A4N1Z6</accession>
<evidence type="ECO:0000256" key="1">
    <source>
        <dbReference type="SAM" id="MobiDB-lite"/>
    </source>
</evidence>
<feature type="transmembrane region" description="Helical" evidence="2">
    <location>
        <begin position="55"/>
        <end position="72"/>
    </location>
</feature>
<protein>
    <submittedName>
        <fullName evidence="3">Uncharacterized protein</fullName>
    </submittedName>
</protein>
<reference evidence="3 4" key="1">
    <citation type="journal article" date="2017" name="ISME J.">
        <title>Energy and carbon metabolisms in a deep terrestrial subsurface fluid microbial community.</title>
        <authorList>
            <person name="Momper L."/>
            <person name="Jungbluth S.P."/>
            <person name="Lee M.D."/>
            <person name="Amend J.P."/>
        </authorList>
    </citation>
    <scope>NUCLEOTIDE SEQUENCE [LARGE SCALE GENOMIC DNA]</scope>
    <source>
        <strain evidence="3">SURF_5</strain>
    </source>
</reference>
<proteinExistence type="predicted"/>
<sequence length="96" mass="11077">MSLIRPFFKLLTFLIYGYFLFLVLAFPILELLQHISRETRMSFFDISFPIQIKDVILPSLLLSLIYAGIAALQRRLQPKPSSGTAQVSYDHERVTT</sequence>
<evidence type="ECO:0000256" key="2">
    <source>
        <dbReference type="SAM" id="Phobius"/>
    </source>
</evidence>
<name>A0A3A4N1Z6_ABYX5</name>
<gene>
    <name evidence="3" type="ORF">C4520_18990</name>
</gene>
<dbReference type="Proteomes" id="UP000265882">
    <property type="component" value="Unassembled WGS sequence"/>
</dbReference>
<organism evidence="3 4">
    <name type="scientific">Abyssobacteria bacterium (strain SURF_5)</name>
    <dbReference type="NCBI Taxonomy" id="2093360"/>
    <lineage>
        <taxon>Bacteria</taxon>
        <taxon>Pseudomonadati</taxon>
        <taxon>Candidatus Hydrogenedentota</taxon>
        <taxon>Candidatus Abyssobacteria</taxon>
    </lineage>
</organism>
<evidence type="ECO:0000313" key="3">
    <source>
        <dbReference type="EMBL" id="RJP16103.1"/>
    </source>
</evidence>
<keyword evidence="2" id="KW-1133">Transmembrane helix</keyword>
<dbReference type="AlphaFoldDB" id="A0A3A4N1Z6"/>
<evidence type="ECO:0000313" key="4">
    <source>
        <dbReference type="Proteomes" id="UP000265882"/>
    </source>
</evidence>
<keyword evidence="2" id="KW-0472">Membrane</keyword>
<feature type="region of interest" description="Disordered" evidence="1">
    <location>
        <begin position="76"/>
        <end position="96"/>
    </location>
</feature>
<comment type="caution">
    <text evidence="3">The sequence shown here is derived from an EMBL/GenBank/DDBJ whole genome shotgun (WGS) entry which is preliminary data.</text>
</comment>
<keyword evidence="2" id="KW-0812">Transmembrane</keyword>